<name>A0A1V1NSW0_9BACT</name>
<protein>
    <submittedName>
        <fullName evidence="1">Uncharacterized protein</fullName>
    </submittedName>
</protein>
<dbReference type="Proteomes" id="UP000189670">
    <property type="component" value="Unassembled WGS sequence"/>
</dbReference>
<feature type="non-terminal residue" evidence="1">
    <location>
        <position position="368"/>
    </location>
</feature>
<proteinExistence type="predicted"/>
<evidence type="ECO:0000313" key="2">
    <source>
        <dbReference type="Proteomes" id="UP000189670"/>
    </source>
</evidence>
<accession>A0A1V1NSW0</accession>
<dbReference type="EMBL" id="ATBP01002618">
    <property type="protein sequence ID" value="ETR65651.1"/>
    <property type="molecule type" value="Genomic_DNA"/>
</dbReference>
<dbReference type="AlphaFoldDB" id="A0A1V1NSW0"/>
<comment type="caution">
    <text evidence="1">The sequence shown here is derived from an EMBL/GenBank/DDBJ whole genome shotgun (WGS) entry which is preliminary data.</text>
</comment>
<gene>
    <name evidence="1" type="ORF">OMM_13923</name>
</gene>
<organism evidence="1 2">
    <name type="scientific">Candidatus Magnetoglobus multicellularis str. Araruama</name>
    <dbReference type="NCBI Taxonomy" id="890399"/>
    <lineage>
        <taxon>Bacteria</taxon>
        <taxon>Pseudomonadati</taxon>
        <taxon>Thermodesulfobacteriota</taxon>
        <taxon>Desulfobacteria</taxon>
        <taxon>Desulfobacterales</taxon>
        <taxon>Desulfobacteraceae</taxon>
        <taxon>Candidatus Magnetoglobus</taxon>
    </lineage>
</organism>
<sequence>MQTEIYTLQKEANHYDIRLIPDTAARQIMHNGDTIKYYIEIIAKNSFKGRMSLFCNGLSENDFAYCFYQDGQKIGTIVTDIQTIPCALTLELTALRADLKRHQFNLESLNYWEDGSAPMKTVELYVKVISRGQSGIHLECETDYINKGDSSLIYGAILPPLENKTVTLSIVDEDQELKTKTLVTEMGGKFYDDTLLSSLNMGFYTLKASWTDETSNNQESDPITIFVDREQSSLTLLRKGNDIIEMDETITLLGQITPELPYQSIELAIISPESDHYTQTLITDETGHFQITDSFCDTKGIWRFNANWKGNSQIMHCESNELPIHVGVPGKVIILGAGMKNDQNRYWETTKNLTTLIYEYFKDSGFTD</sequence>
<reference evidence="2" key="1">
    <citation type="submission" date="2012-11" db="EMBL/GenBank/DDBJ databases">
        <authorList>
            <person name="Lucero-Rivera Y.E."/>
            <person name="Tovar-Ramirez D."/>
        </authorList>
    </citation>
    <scope>NUCLEOTIDE SEQUENCE [LARGE SCALE GENOMIC DNA]</scope>
    <source>
        <strain evidence="2">Araruama</strain>
    </source>
</reference>
<evidence type="ECO:0000313" key="1">
    <source>
        <dbReference type="EMBL" id="ETR65651.1"/>
    </source>
</evidence>